<name>A0A1H2D9K0_9ACTN</name>
<sequence>MLCTRHGYWIGSTEFGIDHKPTPIGQLLPELTDAQHRHDRLVQRHGWKLALHAIAASQNVCVDLRFYGPSPQHTIHDQRIKILIPTASAFNGPRYIAAFHPEIVRLAELFCAPSWRLPARTAIEQFNAASIAGSNGHTGDRDAIAAKIAQTIGYPVDAILSNNGHLITFWLAGMGYGPYCEPDKTFPDTRAQTLDGTPSPNLKQREAAHLRRAVREFAKNNLLVAAWNLPPLNVREIRKPDIPPQPVDAPASNLAELLGLPDHDSRSNTDETRPIEQDLSADPTGTVRSDIDEGRPVQA</sequence>
<dbReference type="Proteomes" id="UP000198688">
    <property type="component" value="Chromosome I"/>
</dbReference>
<dbReference type="EMBL" id="LT629758">
    <property type="protein sequence ID" value="SDT79247.1"/>
    <property type="molecule type" value="Genomic_DNA"/>
</dbReference>
<reference evidence="2 3" key="1">
    <citation type="submission" date="2016-10" db="EMBL/GenBank/DDBJ databases">
        <authorList>
            <person name="de Groot N.N."/>
        </authorList>
    </citation>
    <scope>NUCLEOTIDE SEQUENCE [LARGE SCALE GENOMIC DNA]</scope>
    <source>
        <strain evidence="2 3">DSM 43941</strain>
    </source>
</reference>
<accession>A0A1H2D9K0</accession>
<gene>
    <name evidence="2" type="ORF">SAMN04489716_8705</name>
</gene>
<dbReference type="RefSeq" id="WP_092554894.1">
    <property type="nucleotide sequence ID" value="NZ_LT629758.1"/>
</dbReference>
<protein>
    <submittedName>
        <fullName evidence="2">Uncharacterized protein</fullName>
    </submittedName>
</protein>
<feature type="region of interest" description="Disordered" evidence="1">
    <location>
        <begin position="255"/>
        <end position="299"/>
    </location>
</feature>
<evidence type="ECO:0000256" key="1">
    <source>
        <dbReference type="SAM" id="MobiDB-lite"/>
    </source>
</evidence>
<organism evidence="2 3">
    <name type="scientific">Actinoplanes derwentensis</name>
    <dbReference type="NCBI Taxonomy" id="113562"/>
    <lineage>
        <taxon>Bacteria</taxon>
        <taxon>Bacillati</taxon>
        <taxon>Actinomycetota</taxon>
        <taxon>Actinomycetes</taxon>
        <taxon>Micromonosporales</taxon>
        <taxon>Micromonosporaceae</taxon>
        <taxon>Actinoplanes</taxon>
    </lineage>
</organism>
<dbReference type="AlphaFoldDB" id="A0A1H2D9K0"/>
<dbReference type="STRING" id="113562.SAMN04489716_8705"/>
<feature type="compositionally biased region" description="Basic and acidic residues" evidence="1">
    <location>
        <begin position="289"/>
        <end position="299"/>
    </location>
</feature>
<proteinExistence type="predicted"/>
<evidence type="ECO:0000313" key="2">
    <source>
        <dbReference type="EMBL" id="SDT79247.1"/>
    </source>
</evidence>
<feature type="compositionally biased region" description="Basic and acidic residues" evidence="1">
    <location>
        <begin position="261"/>
        <end position="276"/>
    </location>
</feature>
<dbReference type="OrthoDB" id="4508519at2"/>
<keyword evidence="3" id="KW-1185">Reference proteome</keyword>
<evidence type="ECO:0000313" key="3">
    <source>
        <dbReference type="Proteomes" id="UP000198688"/>
    </source>
</evidence>